<protein>
    <submittedName>
        <fullName evidence="3">Uncharacterized protein</fullName>
    </submittedName>
</protein>
<feature type="region of interest" description="Disordered" evidence="1">
    <location>
        <begin position="36"/>
        <end position="161"/>
    </location>
</feature>
<dbReference type="AlphaFoldDB" id="A0A6M5YHF4"/>
<gene>
    <name evidence="3" type="ORF">FTUN_0472</name>
</gene>
<keyword evidence="2" id="KW-1133">Transmembrane helix</keyword>
<feature type="transmembrane region" description="Helical" evidence="2">
    <location>
        <begin position="307"/>
        <end position="326"/>
    </location>
</feature>
<keyword evidence="4" id="KW-1185">Reference proteome</keyword>
<feature type="compositionally biased region" description="Pro residues" evidence="1">
    <location>
        <begin position="96"/>
        <end position="119"/>
    </location>
</feature>
<dbReference type="RefSeq" id="WP_171469266.1">
    <property type="nucleotide sequence ID" value="NZ_CP053452.2"/>
</dbReference>
<proteinExistence type="predicted"/>
<feature type="compositionally biased region" description="Pro residues" evidence="1">
    <location>
        <begin position="49"/>
        <end position="81"/>
    </location>
</feature>
<feature type="transmembrane region" description="Helical" evidence="2">
    <location>
        <begin position="271"/>
        <end position="295"/>
    </location>
</feature>
<dbReference type="EMBL" id="CP053452">
    <property type="protein sequence ID" value="QJW92974.1"/>
    <property type="molecule type" value="Genomic_DNA"/>
</dbReference>
<feature type="transmembrane region" description="Helical" evidence="2">
    <location>
        <begin position="338"/>
        <end position="359"/>
    </location>
</feature>
<feature type="compositionally biased region" description="Basic and acidic residues" evidence="1">
    <location>
        <begin position="124"/>
        <end position="143"/>
    </location>
</feature>
<keyword evidence="2" id="KW-0472">Membrane</keyword>
<dbReference type="KEGG" id="ftj:FTUN_0472"/>
<evidence type="ECO:0000256" key="1">
    <source>
        <dbReference type="SAM" id="MobiDB-lite"/>
    </source>
</evidence>
<sequence length="415" mass="44297">MPITLGCPSCGKRFRARDESAGKKVKCPYCQAAVQVPAPDEPPAGAGTAPPPVPDSAPVPLPPSRPVPPPARPLPASPAPKPVLASPDDWGALPAAPAPSVPFPPPARDPAPEPFPPLAPGGRGGKDRPKPAKPTKVESEEPAPKPAKGKSKGKANQKTPEEILARGWRSVRRGLFWVQFALLWLSLIGFVEFGKTVYVRAGNELPRGDGADWVSIEGYINSAGPNSAPLTKPEILDLALYGVPVLMAGLLIVFGRMIASGAPRNSGARGLFTFSALFGLVGFAALLGSALFDWLLMKDVYKYTRSAFLLLAPLAEFWFLTALTASGVALKRPKAARAVGAVGFVFALAAFVVVLGWDLYVENWRPKKPDDEVKMYEQAAFLLGWLLLVGMYWRAVRSVRVAAREFLDAAEDGRS</sequence>
<evidence type="ECO:0000256" key="2">
    <source>
        <dbReference type="SAM" id="Phobius"/>
    </source>
</evidence>
<dbReference type="Gene3D" id="2.20.28.160">
    <property type="match status" value="1"/>
</dbReference>
<evidence type="ECO:0000313" key="3">
    <source>
        <dbReference type="EMBL" id="QJW92974.1"/>
    </source>
</evidence>
<feature type="transmembrane region" description="Helical" evidence="2">
    <location>
        <begin position="379"/>
        <end position="396"/>
    </location>
</feature>
<feature type="transmembrane region" description="Helical" evidence="2">
    <location>
        <begin position="174"/>
        <end position="191"/>
    </location>
</feature>
<feature type="compositionally biased region" description="Low complexity" evidence="1">
    <location>
        <begin position="82"/>
        <end position="95"/>
    </location>
</feature>
<reference evidence="4" key="1">
    <citation type="submission" date="2020-05" db="EMBL/GenBank/DDBJ databases">
        <title>Frigoriglobus tundricola gen. nov., sp. nov., a psychrotolerant cellulolytic planctomycete of the family Gemmataceae with two divergent copies of 16S rRNA gene.</title>
        <authorList>
            <person name="Kulichevskaya I.S."/>
            <person name="Ivanova A.A."/>
            <person name="Naumoff D.G."/>
            <person name="Beletsky A.V."/>
            <person name="Rijpstra W.I.C."/>
            <person name="Sinninghe Damste J.S."/>
            <person name="Mardanov A.V."/>
            <person name="Ravin N.V."/>
            <person name="Dedysh S.N."/>
        </authorList>
    </citation>
    <scope>NUCLEOTIDE SEQUENCE [LARGE SCALE GENOMIC DNA]</scope>
    <source>
        <strain evidence="4">PL17</strain>
    </source>
</reference>
<feature type="transmembrane region" description="Helical" evidence="2">
    <location>
        <begin position="238"/>
        <end position="259"/>
    </location>
</feature>
<accession>A0A6M5YHF4</accession>
<name>A0A6M5YHF4_9BACT</name>
<keyword evidence="2" id="KW-0812">Transmembrane</keyword>
<organism evidence="3 4">
    <name type="scientific">Frigoriglobus tundricola</name>
    <dbReference type="NCBI Taxonomy" id="2774151"/>
    <lineage>
        <taxon>Bacteria</taxon>
        <taxon>Pseudomonadati</taxon>
        <taxon>Planctomycetota</taxon>
        <taxon>Planctomycetia</taxon>
        <taxon>Gemmatales</taxon>
        <taxon>Gemmataceae</taxon>
        <taxon>Frigoriglobus</taxon>
    </lineage>
</organism>
<dbReference type="Proteomes" id="UP000503447">
    <property type="component" value="Chromosome"/>
</dbReference>
<evidence type="ECO:0000313" key="4">
    <source>
        <dbReference type="Proteomes" id="UP000503447"/>
    </source>
</evidence>